<proteinExistence type="predicted"/>
<accession>A0A828Y6E5</accession>
<evidence type="ECO:0000313" key="2">
    <source>
        <dbReference type="Proteomes" id="UP000006339"/>
    </source>
</evidence>
<dbReference type="EMBL" id="AKWH02000056">
    <property type="protein sequence ID" value="EKO50683.1"/>
    <property type="molecule type" value="Genomic_DNA"/>
</dbReference>
<sequence length="37" mass="4549">MFCFGIGFYDKNLRIGIDQRFFFENDLDLRTNFSFNF</sequence>
<comment type="caution">
    <text evidence="1">The sequence shown here is derived from an EMBL/GenBank/DDBJ whole genome shotgun (WGS) entry which is preliminary data.</text>
</comment>
<reference evidence="1" key="1">
    <citation type="submission" date="2012-10" db="EMBL/GenBank/DDBJ databases">
        <authorList>
            <person name="Harkins D.M."/>
            <person name="Durkin A.S."/>
            <person name="Brinkac L.M."/>
            <person name="Selengut J.D."/>
            <person name="Sanka R."/>
            <person name="DePew J."/>
            <person name="Purushe J."/>
            <person name="Picardeau M."/>
            <person name="Werts C."/>
            <person name="Goarant C."/>
            <person name="Vinetz J.M."/>
            <person name="Sutton G.G."/>
            <person name="Nelson W.C."/>
            <person name="Fouts D.E."/>
        </authorList>
    </citation>
    <scope>NUCLEOTIDE SEQUENCE [LARGE SCALE GENOMIC DNA]</scope>
    <source>
        <strain evidence="1">200802841</strain>
    </source>
</reference>
<dbReference type="AlphaFoldDB" id="A0A828Y6E5"/>
<evidence type="ECO:0000313" key="1">
    <source>
        <dbReference type="EMBL" id="EKO50683.1"/>
    </source>
</evidence>
<name>A0A828Y6E5_9LEPT</name>
<organism evidence="1 2">
    <name type="scientific">Leptospira kirschneri str. 200802841</name>
    <dbReference type="NCBI Taxonomy" id="1193047"/>
    <lineage>
        <taxon>Bacteria</taxon>
        <taxon>Pseudomonadati</taxon>
        <taxon>Spirochaetota</taxon>
        <taxon>Spirochaetia</taxon>
        <taxon>Leptospirales</taxon>
        <taxon>Leptospiraceae</taxon>
        <taxon>Leptospira</taxon>
    </lineage>
</organism>
<protein>
    <submittedName>
        <fullName evidence="1">Uncharacterized protein</fullName>
    </submittedName>
</protein>
<gene>
    <name evidence="1" type="ORF">LEP1GSC131_0783</name>
</gene>
<keyword evidence="2" id="KW-1185">Reference proteome</keyword>
<dbReference type="Proteomes" id="UP000006339">
    <property type="component" value="Unassembled WGS sequence"/>
</dbReference>